<feature type="signal peptide" evidence="1">
    <location>
        <begin position="1"/>
        <end position="26"/>
    </location>
</feature>
<evidence type="ECO:0000313" key="3">
    <source>
        <dbReference type="Proteomes" id="UP000230000"/>
    </source>
</evidence>
<evidence type="ECO:0000313" key="2">
    <source>
        <dbReference type="EMBL" id="PJJ75078.1"/>
    </source>
</evidence>
<proteinExistence type="predicted"/>
<reference evidence="2 3" key="1">
    <citation type="submission" date="2017-11" db="EMBL/GenBank/DDBJ databases">
        <title>Genomic Encyclopedia of Archaeal and Bacterial Type Strains, Phase II (KMG-II): From Individual Species to Whole Genera.</title>
        <authorList>
            <person name="Goeker M."/>
        </authorList>
    </citation>
    <scope>NUCLEOTIDE SEQUENCE [LARGE SCALE GENOMIC DNA]</scope>
    <source>
        <strain evidence="2 3">DSM 27268</strain>
    </source>
</reference>
<accession>A0A2M9CTD6</accession>
<evidence type="ECO:0000256" key="1">
    <source>
        <dbReference type="SAM" id="SignalP"/>
    </source>
</evidence>
<gene>
    <name evidence="2" type="ORF">BXY57_0647</name>
</gene>
<dbReference type="EMBL" id="PGFG01000001">
    <property type="protein sequence ID" value="PJJ75078.1"/>
    <property type="molecule type" value="Genomic_DNA"/>
</dbReference>
<protein>
    <recommendedName>
        <fullName evidence="4">Outer membrane beta-barrel porin/alpha-amylase</fullName>
    </recommendedName>
</protein>
<organism evidence="2 3">
    <name type="scientific">Thermoflavifilum aggregans</name>
    <dbReference type="NCBI Taxonomy" id="454188"/>
    <lineage>
        <taxon>Bacteria</taxon>
        <taxon>Pseudomonadati</taxon>
        <taxon>Bacteroidota</taxon>
        <taxon>Chitinophagia</taxon>
        <taxon>Chitinophagales</taxon>
        <taxon>Chitinophagaceae</taxon>
        <taxon>Thermoflavifilum</taxon>
    </lineage>
</organism>
<name>A0A2M9CTD6_9BACT</name>
<keyword evidence="1" id="KW-0732">Signal</keyword>
<sequence length="325" mass="36498">MKLNHFTMKFIYTCLLCCIASSWAQAQDTTNAWQPSISLDAEPVPTLAVSNKNDTSYHNSLSLTSVFTIRHRSGWGISYAPAFVLSSSRLQLYVQRLTIGLEQYDRPKYTWVMDYAHDFFSSHSPLPYIPLNNEGYALFKYKKISLHPVVEADIGWGRDSSTMGKMSYDLNFAAGIEYAFQWDFNQVELSVTPSLLGNIGTDSYFFLSRIAPYISHSKGFIKYLKNPHYAGSRGAVQAGRHVVNMNINSNPVVNMNNSNPHTTSVTQVSSGLNRMQFNNIATGAEISLSWLSWTLRSDIQAFLPVGSSATHTISAYFSMTCEYDF</sequence>
<dbReference type="Proteomes" id="UP000230000">
    <property type="component" value="Unassembled WGS sequence"/>
</dbReference>
<keyword evidence="3" id="KW-1185">Reference proteome</keyword>
<evidence type="ECO:0008006" key="4">
    <source>
        <dbReference type="Google" id="ProtNLM"/>
    </source>
</evidence>
<comment type="caution">
    <text evidence="2">The sequence shown here is derived from an EMBL/GenBank/DDBJ whole genome shotgun (WGS) entry which is preliminary data.</text>
</comment>
<feature type="chain" id="PRO_5014993537" description="Outer membrane beta-barrel porin/alpha-amylase" evidence="1">
    <location>
        <begin position="27"/>
        <end position="325"/>
    </location>
</feature>
<dbReference type="AlphaFoldDB" id="A0A2M9CTD6"/>